<comment type="caution">
    <text evidence="1">The sequence shown here is derived from an EMBL/GenBank/DDBJ whole genome shotgun (WGS) entry which is preliminary data.</text>
</comment>
<evidence type="ECO:0000313" key="1">
    <source>
        <dbReference type="EMBL" id="KAF6119873.1"/>
    </source>
</evidence>
<dbReference type="AlphaFoldDB" id="A0A834AY84"/>
<sequence>MCPSKCQGIPNFSPQPGLLSEVQIYIFYYLLNILLECIINNSNMKYQNLNYCSSPQVFSSYMPLHFSWWQTNLTVVIPKVFRISVRDTTRSMALFSRSVQNLTTFLFFDCYHLYLSYYAHVTLLLEGFRMSLFVSTLDLL</sequence>
<evidence type="ECO:0000313" key="2">
    <source>
        <dbReference type="Proteomes" id="UP000664940"/>
    </source>
</evidence>
<protein>
    <submittedName>
        <fullName evidence="1">Uncharacterized protein</fullName>
    </submittedName>
</protein>
<organism evidence="1 2">
    <name type="scientific">Phyllostomus discolor</name>
    <name type="common">pale spear-nosed bat</name>
    <dbReference type="NCBI Taxonomy" id="89673"/>
    <lineage>
        <taxon>Eukaryota</taxon>
        <taxon>Metazoa</taxon>
        <taxon>Chordata</taxon>
        <taxon>Craniata</taxon>
        <taxon>Vertebrata</taxon>
        <taxon>Euteleostomi</taxon>
        <taxon>Mammalia</taxon>
        <taxon>Eutheria</taxon>
        <taxon>Laurasiatheria</taxon>
        <taxon>Chiroptera</taxon>
        <taxon>Yangochiroptera</taxon>
        <taxon>Phyllostomidae</taxon>
        <taxon>Phyllostominae</taxon>
        <taxon>Phyllostomus</taxon>
    </lineage>
</organism>
<reference evidence="1 2" key="1">
    <citation type="journal article" date="2020" name="Nature">
        <title>Six reference-quality genomes reveal evolution of bat adaptations.</title>
        <authorList>
            <person name="Jebb D."/>
            <person name="Huang Z."/>
            <person name="Pippel M."/>
            <person name="Hughes G.M."/>
            <person name="Lavrichenko K."/>
            <person name="Devanna P."/>
            <person name="Winkler S."/>
            <person name="Jermiin L.S."/>
            <person name="Skirmuntt E.C."/>
            <person name="Katzourakis A."/>
            <person name="Burkitt-Gray L."/>
            <person name="Ray D.A."/>
            <person name="Sullivan K.A.M."/>
            <person name="Roscito J.G."/>
            <person name="Kirilenko B.M."/>
            <person name="Davalos L.M."/>
            <person name="Corthals A.P."/>
            <person name="Power M.L."/>
            <person name="Jones G."/>
            <person name="Ransome R.D."/>
            <person name="Dechmann D.K.N."/>
            <person name="Locatelli A.G."/>
            <person name="Puechmaille S.J."/>
            <person name="Fedrigo O."/>
            <person name="Jarvis E.D."/>
            <person name="Hiller M."/>
            <person name="Vernes S.C."/>
            <person name="Myers E.W."/>
            <person name="Teeling E.C."/>
        </authorList>
    </citation>
    <scope>NUCLEOTIDE SEQUENCE [LARGE SCALE GENOMIC DNA]</scope>
    <source>
        <strain evidence="1">Bat1K_MPI-CBG_1</strain>
    </source>
</reference>
<dbReference type="EMBL" id="JABVXQ010000003">
    <property type="protein sequence ID" value="KAF6119873.1"/>
    <property type="molecule type" value="Genomic_DNA"/>
</dbReference>
<name>A0A834AY84_9CHIR</name>
<proteinExistence type="predicted"/>
<dbReference type="Proteomes" id="UP000664940">
    <property type="component" value="Unassembled WGS sequence"/>
</dbReference>
<gene>
    <name evidence="1" type="ORF">HJG60_010256</name>
</gene>
<accession>A0A834AY84</accession>